<feature type="region of interest" description="Disordered" evidence="1">
    <location>
        <begin position="1"/>
        <end position="21"/>
    </location>
</feature>
<feature type="compositionally biased region" description="Basic residues" evidence="1">
    <location>
        <begin position="53"/>
        <end position="75"/>
    </location>
</feature>
<feature type="non-terminal residue" evidence="2">
    <location>
        <position position="1"/>
    </location>
</feature>
<keyword evidence="2" id="KW-0689">Ribosomal protein</keyword>
<feature type="compositionally biased region" description="Basic residues" evidence="1">
    <location>
        <begin position="102"/>
        <end position="127"/>
    </location>
</feature>
<organism evidence="2">
    <name type="scientific">uncultured Propionibacteriaceae bacterium</name>
    <dbReference type="NCBI Taxonomy" id="257457"/>
    <lineage>
        <taxon>Bacteria</taxon>
        <taxon>Bacillati</taxon>
        <taxon>Actinomycetota</taxon>
        <taxon>Actinomycetes</taxon>
        <taxon>Propionibacteriales</taxon>
        <taxon>Propionibacteriaceae</taxon>
        <taxon>environmental samples</taxon>
    </lineage>
</organism>
<feature type="non-terminal residue" evidence="2">
    <location>
        <position position="127"/>
    </location>
</feature>
<reference evidence="2" key="1">
    <citation type="submission" date="2020-02" db="EMBL/GenBank/DDBJ databases">
        <authorList>
            <person name="Meier V. D."/>
        </authorList>
    </citation>
    <scope>NUCLEOTIDE SEQUENCE</scope>
    <source>
        <strain evidence="2">AVDCRST_MAG75</strain>
    </source>
</reference>
<protein>
    <submittedName>
        <fullName evidence="2">LSU ribosomal protein L18p (L5e)</fullName>
    </submittedName>
</protein>
<proteinExistence type="predicted"/>
<gene>
    <name evidence="2" type="ORF">AVDCRST_MAG75-429</name>
</gene>
<keyword evidence="2" id="KW-0687">Ribonucleoprotein</keyword>
<feature type="compositionally biased region" description="Basic and acidic residues" evidence="1">
    <location>
        <begin position="86"/>
        <end position="101"/>
    </location>
</feature>
<sequence length="127" mass="14162">GYLFGTSEDDGEQDRLTAASSDAWAQEDLRADGAAAPGDLQVEQAHLRPGDRRHSRCHAGLRLHHGGGRTRRHRRQDGQGQAGGGDPRHSRQGCRDRERGLRPRRTQVPRSHRSAGRQRARRRPGIL</sequence>
<dbReference type="GO" id="GO:0005840">
    <property type="term" value="C:ribosome"/>
    <property type="evidence" value="ECO:0007669"/>
    <property type="project" value="UniProtKB-KW"/>
</dbReference>
<evidence type="ECO:0000256" key="1">
    <source>
        <dbReference type="SAM" id="MobiDB-lite"/>
    </source>
</evidence>
<dbReference type="EMBL" id="CADCUO010000031">
    <property type="protein sequence ID" value="CAA9374843.1"/>
    <property type="molecule type" value="Genomic_DNA"/>
</dbReference>
<feature type="region of interest" description="Disordered" evidence="1">
    <location>
        <begin position="47"/>
        <end position="127"/>
    </location>
</feature>
<dbReference type="AlphaFoldDB" id="A0A6J4N117"/>
<name>A0A6J4N117_9ACTN</name>
<evidence type="ECO:0000313" key="2">
    <source>
        <dbReference type="EMBL" id="CAA9374843.1"/>
    </source>
</evidence>
<accession>A0A6J4N117</accession>